<dbReference type="InterPro" id="IPR050832">
    <property type="entry name" value="Bact_Acetyltransf"/>
</dbReference>
<dbReference type="PROSITE" id="PS51186">
    <property type="entry name" value="GNAT"/>
    <property type="match status" value="1"/>
</dbReference>
<dbReference type="InterPro" id="IPR016181">
    <property type="entry name" value="Acyl_CoA_acyltransferase"/>
</dbReference>
<protein>
    <submittedName>
        <fullName evidence="4">N-acetyltransferase YhbS</fullName>
    </submittedName>
</protein>
<dbReference type="InterPro" id="IPR000182">
    <property type="entry name" value="GNAT_dom"/>
</dbReference>
<organism evidence="4 5">
    <name type="scientific">Kaistia dalseonensis</name>
    <dbReference type="NCBI Taxonomy" id="410840"/>
    <lineage>
        <taxon>Bacteria</taxon>
        <taxon>Pseudomonadati</taxon>
        <taxon>Pseudomonadota</taxon>
        <taxon>Alphaproteobacteria</taxon>
        <taxon>Hyphomicrobiales</taxon>
        <taxon>Kaistiaceae</taxon>
        <taxon>Kaistia</taxon>
    </lineage>
</organism>
<sequence>MTFSDLRQRPDFIDTIGDRMWQAWWRDAGQPVEAVTGHLREFLDAATFPLGIVAHEGDRYVGSVLLIANDLDERAHLTPWVAALWVEPDDRARGVGAALVERAVQAAFALGYPSVHLCAQPAKSDFYARRGWSEIERGVGAHDLTVFRRHAVES</sequence>
<accession>A0ABU0H8U7</accession>
<gene>
    <name evidence="4" type="ORF">QO014_003116</name>
</gene>
<evidence type="ECO:0000259" key="3">
    <source>
        <dbReference type="PROSITE" id="PS51186"/>
    </source>
</evidence>
<reference evidence="4 5" key="1">
    <citation type="submission" date="2023-07" db="EMBL/GenBank/DDBJ databases">
        <title>Genomic Encyclopedia of Type Strains, Phase IV (KMG-IV): sequencing the most valuable type-strain genomes for metagenomic binning, comparative biology and taxonomic classification.</title>
        <authorList>
            <person name="Goeker M."/>
        </authorList>
    </citation>
    <scope>NUCLEOTIDE SEQUENCE [LARGE SCALE GENOMIC DNA]</scope>
    <source>
        <strain evidence="4 5">B6-8</strain>
    </source>
</reference>
<evidence type="ECO:0000313" key="5">
    <source>
        <dbReference type="Proteomes" id="UP001241603"/>
    </source>
</evidence>
<keyword evidence="2" id="KW-0012">Acyltransferase</keyword>
<dbReference type="PANTHER" id="PTHR43877">
    <property type="entry name" value="AMINOALKYLPHOSPHONATE N-ACETYLTRANSFERASE-RELATED-RELATED"/>
    <property type="match status" value="1"/>
</dbReference>
<dbReference type="RefSeq" id="WP_266349614.1">
    <property type="nucleotide sequence ID" value="NZ_JAPKNG010000004.1"/>
</dbReference>
<keyword evidence="1" id="KW-0808">Transferase</keyword>
<name>A0ABU0H8U7_9HYPH</name>
<keyword evidence="5" id="KW-1185">Reference proteome</keyword>
<comment type="caution">
    <text evidence="4">The sequence shown here is derived from an EMBL/GenBank/DDBJ whole genome shotgun (WGS) entry which is preliminary data.</text>
</comment>
<evidence type="ECO:0000256" key="1">
    <source>
        <dbReference type="ARBA" id="ARBA00022679"/>
    </source>
</evidence>
<dbReference type="Gene3D" id="3.40.630.30">
    <property type="match status" value="1"/>
</dbReference>
<dbReference type="Proteomes" id="UP001241603">
    <property type="component" value="Unassembled WGS sequence"/>
</dbReference>
<proteinExistence type="predicted"/>
<evidence type="ECO:0000313" key="4">
    <source>
        <dbReference type="EMBL" id="MDQ0438721.1"/>
    </source>
</evidence>
<feature type="domain" description="N-acetyltransferase" evidence="3">
    <location>
        <begin position="1"/>
        <end position="153"/>
    </location>
</feature>
<dbReference type="CDD" id="cd04301">
    <property type="entry name" value="NAT_SF"/>
    <property type="match status" value="1"/>
</dbReference>
<dbReference type="EMBL" id="JAUSVO010000004">
    <property type="protein sequence ID" value="MDQ0438721.1"/>
    <property type="molecule type" value="Genomic_DNA"/>
</dbReference>
<dbReference type="SUPFAM" id="SSF55729">
    <property type="entry name" value="Acyl-CoA N-acyltransferases (Nat)"/>
    <property type="match status" value="1"/>
</dbReference>
<evidence type="ECO:0000256" key="2">
    <source>
        <dbReference type="ARBA" id="ARBA00023315"/>
    </source>
</evidence>
<dbReference type="Pfam" id="PF13508">
    <property type="entry name" value="Acetyltransf_7"/>
    <property type="match status" value="1"/>
</dbReference>